<dbReference type="EMBL" id="CYXY01000005">
    <property type="protein sequence ID" value="CUM87382.1"/>
    <property type="molecule type" value="Genomic_DNA"/>
</dbReference>
<name>A0A173SAM5_ANAHA</name>
<dbReference type="AlphaFoldDB" id="A0A173SAM5"/>
<sequence length="99" mass="11328">MAEENKKQQAKQIQEQEEKQLVYIGPTLPGGKLKCNQIFLGTEEAIKNEIREVLEENPLVEKMLVEVTDLAEKKQKVKTAGNIYNKYYNDIASTADKEE</sequence>
<proteinExistence type="predicted"/>
<dbReference type="Proteomes" id="UP000095553">
    <property type="component" value="Unassembled WGS sequence"/>
</dbReference>
<organism evidence="1 2">
    <name type="scientific">Anaerostipes hadrus</name>
    <dbReference type="NCBI Taxonomy" id="649756"/>
    <lineage>
        <taxon>Bacteria</taxon>
        <taxon>Bacillati</taxon>
        <taxon>Bacillota</taxon>
        <taxon>Clostridia</taxon>
        <taxon>Lachnospirales</taxon>
        <taxon>Lachnospiraceae</taxon>
        <taxon>Anaerostipes</taxon>
    </lineage>
</organism>
<protein>
    <submittedName>
        <fullName evidence="1">Uncharacterized protein</fullName>
    </submittedName>
</protein>
<evidence type="ECO:0000313" key="1">
    <source>
        <dbReference type="EMBL" id="CUM87382.1"/>
    </source>
</evidence>
<dbReference type="RefSeq" id="WP_055072576.1">
    <property type="nucleotide sequence ID" value="NZ_CYXY01000005.1"/>
</dbReference>
<accession>A0A173SAM5</accession>
<gene>
    <name evidence="1" type="ORF">ERS852571_01091</name>
</gene>
<evidence type="ECO:0000313" key="2">
    <source>
        <dbReference type="Proteomes" id="UP000095553"/>
    </source>
</evidence>
<reference evidence="1 2" key="1">
    <citation type="submission" date="2015-09" db="EMBL/GenBank/DDBJ databases">
        <authorList>
            <consortium name="Pathogen Informatics"/>
        </authorList>
    </citation>
    <scope>NUCLEOTIDE SEQUENCE [LARGE SCALE GENOMIC DNA]</scope>
    <source>
        <strain evidence="1 2">2789STDY5834959</strain>
    </source>
</reference>